<dbReference type="EMBL" id="LAZR01066061">
    <property type="protein sequence ID" value="KKK54304.1"/>
    <property type="molecule type" value="Genomic_DNA"/>
</dbReference>
<keyword evidence="1" id="KW-0812">Transmembrane</keyword>
<dbReference type="AlphaFoldDB" id="A0A0F8YJF2"/>
<comment type="caution">
    <text evidence="2">The sequence shown here is derived from an EMBL/GenBank/DDBJ whole genome shotgun (WGS) entry which is preliminary data.</text>
</comment>
<keyword evidence="1" id="KW-1133">Transmembrane helix</keyword>
<feature type="transmembrane region" description="Helical" evidence="1">
    <location>
        <begin position="20"/>
        <end position="38"/>
    </location>
</feature>
<feature type="transmembrane region" description="Helical" evidence="1">
    <location>
        <begin position="66"/>
        <end position="82"/>
    </location>
</feature>
<feature type="non-terminal residue" evidence="2">
    <location>
        <position position="1"/>
    </location>
</feature>
<keyword evidence="1" id="KW-0472">Membrane</keyword>
<accession>A0A0F8YJF2</accession>
<feature type="transmembrane region" description="Helical" evidence="1">
    <location>
        <begin position="202"/>
        <end position="223"/>
    </location>
</feature>
<sequence>LIFYGYFFMKLFIFDPYFQYHPIRFFFPALSIFLTYRYLKNNSKFLYYGSFVIYSIAFLWNSDTGLVVFLSWLLVLLFSELFNEDRKKMMLNLLVHTAKGITIFCAVFLTYMIYMKFRYGAFPDLIKFFEYQSIFYKYGLAMIPMKAIHPWNAVVLIYIIGLIYGVNYLISNNMKERGKIVFFLSILGVGLFSYYQGRSHDYVLPAVWYPAIILLIIFVDDLWRVIRKQGKKDVVSIAVFTGLFYLFTSALASMIVSLPVLNATGPIAQLKPVETPVARAVDFIIRQMGDEEEAVILSFNAGVYHLMSKTSSPIKAPSVSELILKEDYARINNYILKRKPEKIFVDT</sequence>
<feature type="transmembrane region" description="Helical" evidence="1">
    <location>
        <begin position="94"/>
        <end position="114"/>
    </location>
</feature>
<protein>
    <recommendedName>
        <fullName evidence="3">Glycosyltransferase RgtA/B/C/D-like domain-containing protein</fullName>
    </recommendedName>
</protein>
<proteinExistence type="predicted"/>
<feature type="transmembrane region" description="Helical" evidence="1">
    <location>
        <begin position="235"/>
        <end position="261"/>
    </location>
</feature>
<feature type="transmembrane region" description="Helical" evidence="1">
    <location>
        <begin position="148"/>
        <end position="168"/>
    </location>
</feature>
<reference evidence="2" key="1">
    <citation type="journal article" date="2015" name="Nature">
        <title>Complex archaea that bridge the gap between prokaryotes and eukaryotes.</title>
        <authorList>
            <person name="Spang A."/>
            <person name="Saw J.H."/>
            <person name="Jorgensen S.L."/>
            <person name="Zaremba-Niedzwiedzka K."/>
            <person name="Martijn J."/>
            <person name="Lind A.E."/>
            <person name="van Eijk R."/>
            <person name="Schleper C."/>
            <person name="Guy L."/>
            <person name="Ettema T.J."/>
        </authorList>
    </citation>
    <scope>NUCLEOTIDE SEQUENCE</scope>
</reference>
<feature type="transmembrane region" description="Helical" evidence="1">
    <location>
        <begin position="45"/>
        <end position="60"/>
    </location>
</feature>
<gene>
    <name evidence="2" type="ORF">LCGC14_3086090</name>
</gene>
<organism evidence="2">
    <name type="scientific">marine sediment metagenome</name>
    <dbReference type="NCBI Taxonomy" id="412755"/>
    <lineage>
        <taxon>unclassified sequences</taxon>
        <taxon>metagenomes</taxon>
        <taxon>ecological metagenomes</taxon>
    </lineage>
</organism>
<feature type="transmembrane region" description="Helical" evidence="1">
    <location>
        <begin position="180"/>
        <end position="196"/>
    </location>
</feature>
<evidence type="ECO:0008006" key="3">
    <source>
        <dbReference type="Google" id="ProtNLM"/>
    </source>
</evidence>
<feature type="non-terminal residue" evidence="2">
    <location>
        <position position="347"/>
    </location>
</feature>
<evidence type="ECO:0000256" key="1">
    <source>
        <dbReference type="SAM" id="Phobius"/>
    </source>
</evidence>
<name>A0A0F8YJF2_9ZZZZ</name>
<evidence type="ECO:0000313" key="2">
    <source>
        <dbReference type="EMBL" id="KKK54304.1"/>
    </source>
</evidence>